<evidence type="ECO:0000313" key="7">
    <source>
        <dbReference type="Proteomes" id="UP000739565"/>
    </source>
</evidence>
<dbReference type="GO" id="GO:0006354">
    <property type="term" value="P:DNA-templated transcription elongation"/>
    <property type="evidence" value="ECO:0007669"/>
    <property type="project" value="InterPro"/>
</dbReference>
<dbReference type="SMART" id="SM00738">
    <property type="entry name" value="NGN"/>
    <property type="match status" value="1"/>
</dbReference>
<dbReference type="InterPro" id="IPR043425">
    <property type="entry name" value="NusG-like"/>
</dbReference>
<dbReference type="HAMAP" id="MF_00951">
    <property type="entry name" value="RfaH"/>
    <property type="match status" value="1"/>
</dbReference>
<dbReference type="GO" id="GO:0005829">
    <property type="term" value="C:cytosol"/>
    <property type="evidence" value="ECO:0007669"/>
    <property type="project" value="TreeGrafter"/>
</dbReference>
<dbReference type="InterPro" id="IPR006645">
    <property type="entry name" value="NGN-like_dom"/>
</dbReference>
<dbReference type="Pfam" id="PF02357">
    <property type="entry name" value="NusG"/>
    <property type="match status" value="1"/>
</dbReference>
<dbReference type="PANTHER" id="PTHR30265:SF7">
    <property type="entry name" value="TRANSCRIPTION ANTITERMINATION PROTEIN RFAH"/>
    <property type="match status" value="1"/>
</dbReference>
<dbReference type="AlphaFoldDB" id="A0A953T4Z5"/>
<evidence type="ECO:0000256" key="3">
    <source>
        <dbReference type="ARBA" id="ARBA00023163"/>
    </source>
</evidence>
<name>A0A953T4Z5_9BURK</name>
<proteinExistence type="inferred from homology"/>
<dbReference type="SUPFAM" id="SSF50104">
    <property type="entry name" value="Translation proteins SH3-like domain"/>
    <property type="match status" value="1"/>
</dbReference>
<comment type="subunit">
    <text evidence="4">Interacts with both the nontemplate DNA and the RNA polymerase (RNAP).</text>
</comment>
<evidence type="ECO:0000256" key="2">
    <source>
        <dbReference type="ARBA" id="ARBA00023015"/>
    </source>
</evidence>
<dbReference type="PANTHER" id="PTHR30265">
    <property type="entry name" value="RHO-INTERACTING TRANSCRIPTION TERMINATION FACTOR NUSG"/>
    <property type="match status" value="1"/>
</dbReference>
<dbReference type="InterPro" id="IPR036735">
    <property type="entry name" value="NGN_dom_sf"/>
</dbReference>
<feature type="domain" description="NusG-like N-terminal" evidence="5">
    <location>
        <begin position="1"/>
        <end position="102"/>
    </location>
</feature>
<evidence type="ECO:0000313" key="6">
    <source>
        <dbReference type="EMBL" id="MBZ1351051.1"/>
    </source>
</evidence>
<comment type="function">
    <text evidence="4">Enhances distal genes transcription elongation in a specialized subset of operons that encode extracytoplasmic components.</text>
</comment>
<dbReference type="SUPFAM" id="SSF82679">
    <property type="entry name" value="N-utilization substance G protein NusG, N-terminal domain"/>
    <property type="match status" value="1"/>
</dbReference>
<dbReference type="GO" id="GO:0003677">
    <property type="term" value="F:DNA binding"/>
    <property type="evidence" value="ECO:0007669"/>
    <property type="project" value="UniProtKB-UniRule"/>
</dbReference>
<dbReference type="RefSeq" id="WP_259661452.1">
    <property type="nucleotide sequence ID" value="NZ_JAHXRI010000007.1"/>
</dbReference>
<dbReference type="EMBL" id="JAHXRI010000007">
    <property type="protein sequence ID" value="MBZ1351051.1"/>
    <property type="molecule type" value="Genomic_DNA"/>
</dbReference>
<evidence type="ECO:0000259" key="5">
    <source>
        <dbReference type="SMART" id="SM00738"/>
    </source>
</evidence>
<dbReference type="CDD" id="cd09892">
    <property type="entry name" value="NGN_SP_RfaH"/>
    <property type="match status" value="1"/>
</dbReference>
<comment type="caution">
    <text evidence="6">The sequence shown here is derived from an EMBL/GenBank/DDBJ whole genome shotgun (WGS) entry which is preliminary data.</text>
</comment>
<reference evidence="6" key="1">
    <citation type="submission" date="2021-07" db="EMBL/GenBank/DDBJ databases">
        <title>New genus and species of the family Alcaligenaceae.</title>
        <authorList>
            <person name="Hahn M.W."/>
        </authorList>
    </citation>
    <scope>NUCLEOTIDE SEQUENCE</scope>
    <source>
        <strain evidence="6">LF4-65</strain>
    </source>
</reference>
<keyword evidence="4" id="KW-0238">DNA-binding</keyword>
<keyword evidence="3 4" id="KW-0804">Transcription</keyword>
<keyword evidence="2 4" id="KW-0805">Transcription regulation</keyword>
<dbReference type="InterPro" id="IPR010215">
    <property type="entry name" value="Transcription_antiterm_RfaH"/>
</dbReference>
<dbReference type="NCBIfam" id="NF006534">
    <property type="entry name" value="PRK09014.1"/>
    <property type="match status" value="1"/>
</dbReference>
<organism evidence="6 7">
    <name type="scientific">Zwartia hollandica</name>
    <dbReference type="NCBI Taxonomy" id="324606"/>
    <lineage>
        <taxon>Bacteria</taxon>
        <taxon>Pseudomonadati</taxon>
        <taxon>Pseudomonadota</taxon>
        <taxon>Betaproteobacteria</taxon>
        <taxon>Burkholderiales</taxon>
        <taxon>Alcaligenaceae</taxon>
        <taxon>Zwartia</taxon>
    </lineage>
</organism>
<dbReference type="CDD" id="cd06091">
    <property type="entry name" value="KOW_NusG"/>
    <property type="match status" value="1"/>
</dbReference>
<dbReference type="Gene3D" id="3.30.70.940">
    <property type="entry name" value="NusG, N-terminal domain"/>
    <property type="match status" value="1"/>
</dbReference>
<sequence length="166" mass="18567">MSNWYVIHTKPRQEARALENLQAQGYHCYLPLIAVEKIRQHRLSIEQEPLFARYLFIELDSDASGKSWSPIRSTLGVSKLVSFGTEPLKASRELIEALRQRTETVAQTPIALHQPGDAVRITDGPFTGLEGVFQMTNGEARAMVLLELLSKPTQVTLPIASLTKAR</sequence>
<dbReference type="NCBIfam" id="TIGR01955">
    <property type="entry name" value="RfaH"/>
    <property type="match status" value="1"/>
</dbReference>
<dbReference type="GO" id="GO:0001073">
    <property type="term" value="F:transcription antitermination factor activity, DNA binding"/>
    <property type="evidence" value="ECO:0007669"/>
    <property type="project" value="UniProtKB-UniRule"/>
</dbReference>
<evidence type="ECO:0000256" key="4">
    <source>
        <dbReference type="HAMAP-Rule" id="MF_00951"/>
    </source>
</evidence>
<keyword evidence="7" id="KW-1185">Reference proteome</keyword>
<evidence type="ECO:0000256" key="1">
    <source>
        <dbReference type="ARBA" id="ARBA00022814"/>
    </source>
</evidence>
<gene>
    <name evidence="4 6" type="primary">rfaH</name>
    <name evidence="6" type="ORF">KZZ10_10375</name>
</gene>
<comment type="similarity">
    <text evidence="4">Belongs to the RfaH family.</text>
</comment>
<accession>A0A953T4Z5</accession>
<dbReference type="InterPro" id="IPR008991">
    <property type="entry name" value="Translation_prot_SH3-like_sf"/>
</dbReference>
<protein>
    <recommendedName>
        <fullName evidence="4">Transcription antitermination protein RfaH</fullName>
    </recommendedName>
</protein>
<dbReference type="Proteomes" id="UP000739565">
    <property type="component" value="Unassembled WGS sequence"/>
</dbReference>
<keyword evidence="1 4" id="KW-0889">Transcription antitermination</keyword>